<feature type="transmembrane region" description="Helical" evidence="7">
    <location>
        <begin position="80"/>
        <end position="103"/>
    </location>
</feature>
<feature type="disulfide bond" evidence="6">
    <location>
        <begin position="141"/>
        <end position="161"/>
    </location>
</feature>
<accession>A0AAV6UR88</accession>
<dbReference type="PANTHER" id="PTHR19282:SF519">
    <property type="entry name" value="TETRASPANIN"/>
    <property type="match status" value="1"/>
</dbReference>
<evidence type="ECO:0000256" key="6">
    <source>
        <dbReference type="PIRSR" id="PIRSR002419-1"/>
    </source>
</evidence>
<dbReference type="SUPFAM" id="SSF48652">
    <property type="entry name" value="Tetraspanin"/>
    <property type="match status" value="1"/>
</dbReference>
<dbReference type="Proteomes" id="UP000827092">
    <property type="component" value="Unassembled WGS sequence"/>
</dbReference>
<feature type="transmembrane region" description="Helical" evidence="7">
    <location>
        <begin position="192"/>
        <end position="218"/>
    </location>
</feature>
<feature type="transmembrane region" description="Helical" evidence="7">
    <location>
        <begin position="12"/>
        <end position="36"/>
    </location>
</feature>
<evidence type="ECO:0000256" key="2">
    <source>
        <dbReference type="ARBA" id="ARBA00006840"/>
    </source>
</evidence>
<keyword evidence="5 7" id="KW-0472">Membrane</keyword>
<organism evidence="8 9">
    <name type="scientific">Oedothorax gibbosus</name>
    <dbReference type="NCBI Taxonomy" id="931172"/>
    <lineage>
        <taxon>Eukaryota</taxon>
        <taxon>Metazoa</taxon>
        <taxon>Ecdysozoa</taxon>
        <taxon>Arthropoda</taxon>
        <taxon>Chelicerata</taxon>
        <taxon>Arachnida</taxon>
        <taxon>Araneae</taxon>
        <taxon>Araneomorphae</taxon>
        <taxon>Entelegynae</taxon>
        <taxon>Araneoidea</taxon>
        <taxon>Linyphiidae</taxon>
        <taxon>Erigoninae</taxon>
        <taxon>Oedothorax</taxon>
    </lineage>
</organism>
<evidence type="ECO:0000313" key="8">
    <source>
        <dbReference type="EMBL" id="KAG8186990.1"/>
    </source>
</evidence>
<feature type="transmembrane region" description="Helical" evidence="7">
    <location>
        <begin position="48"/>
        <end position="73"/>
    </location>
</feature>
<gene>
    <name evidence="8" type="ORF">JTE90_005762</name>
</gene>
<dbReference type="CDD" id="cd03127">
    <property type="entry name" value="tetraspanin_LEL"/>
    <property type="match status" value="1"/>
</dbReference>
<evidence type="ECO:0000256" key="4">
    <source>
        <dbReference type="ARBA" id="ARBA00022989"/>
    </source>
</evidence>
<comment type="similarity">
    <text evidence="2 7">Belongs to the tetraspanin (TM4SF) family.</text>
</comment>
<dbReference type="AlphaFoldDB" id="A0AAV6UR88"/>
<name>A0AAV6UR88_9ARAC</name>
<dbReference type="InterPro" id="IPR008952">
    <property type="entry name" value="Tetraspanin_EC2_sf"/>
</dbReference>
<keyword evidence="6" id="KW-1015">Disulfide bond</keyword>
<evidence type="ECO:0000256" key="5">
    <source>
        <dbReference type="ARBA" id="ARBA00023136"/>
    </source>
</evidence>
<dbReference type="Gene3D" id="1.10.1450.10">
    <property type="entry name" value="Tetraspanin"/>
    <property type="match status" value="1"/>
</dbReference>
<proteinExistence type="inferred from homology"/>
<dbReference type="InterPro" id="IPR000301">
    <property type="entry name" value="Tetraspanin_animals"/>
</dbReference>
<dbReference type="PRINTS" id="PR00259">
    <property type="entry name" value="TMFOUR"/>
</dbReference>
<keyword evidence="4 7" id="KW-1133">Transmembrane helix</keyword>
<evidence type="ECO:0000256" key="7">
    <source>
        <dbReference type="RuleBase" id="RU361218"/>
    </source>
</evidence>
<protein>
    <recommendedName>
        <fullName evidence="7">Tetraspanin</fullName>
    </recommendedName>
</protein>
<dbReference type="Pfam" id="PF00335">
    <property type="entry name" value="Tetraspanin"/>
    <property type="match status" value="1"/>
</dbReference>
<dbReference type="GO" id="GO:0005886">
    <property type="term" value="C:plasma membrane"/>
    <property type="evidence" value="ECO:0007669"/>
    <property type="project" value="TreeGrafter"/>
</dbReference>
<sequence length="238" mass="26161">MVKCGMICKKYLLFLFNLLFVVSGICMIVIGVIVKIKEISIFGDSTYLSLPIIIISTGAFTFLLAFLGCCGAIKESICKLSVFGILMLVLLICQIAGIILAFANRGTMDAVIKDNMNSTLKDQKEAAVTAWKYMQAGFHCCGVDGPEDYLADKLDIPRSCCEPSEEDCSKDKAFRNGCYDRLVAFVNSKVKIFAGVGGIVAAVELVSVIFTFCLISYIREKNKPSASQSSEDYNYNRY</sequence>
<keyword evidence="9" id="KW-1185">Reference proteome</keyword>
<feature type="disulfide bond" evidence="6">
    <location>
        <begin position="140"/>
        <end position="178"/>
    </location>
</feature>
<dbReference type="InterPro" id="IPR018499">
    <property type="entry name" value="Tetraspanin/Peripherin"/>
</dbReference>
<evidence type="ECO:0000256" key="1">
    <source>
        <dbReference type="ARBA" id="ARBA00004141"/>
    </source>
</evidence>
<evidence type="ECO:0000256" key="3">
    <source>
        <dbReference type="ARBA" id="ARBA00022692"/>
    </source>
</evidence>
<dbReference type="EMBL" id="JAFNEN010000282">
    <property type="protein sequence ID" value="KAG8186990.1"/>
    <property type="molecule type" value="Genomic_DNA"/>
</dbReference>
<keyword evidence="3 7" id="KW-0812">Transmembrane</keyword>
<comment type="caution">
    <text evidence="8">The sequence shown here is derived from an EMBL/GenBank/DDBJ whole genome shotgun (WGS) entry which is preliminary data.</text>
</comment>
<reference evidence="8 9" key="1">
    <citation type="journal article" date="2022" name="Nat. Ecol. Evol.">
        <title>A masculinizing supergene underlies an exaggerated male reproductive morph in a spider.</title>
        <authorList>
            <person name="Hendrickx F."/>
            <person name="De Corte Z."/>
            <person name="Sonet G."/>
            <person name="Van Belleghem S.M."/>
            <person name="Kostlbacher S."/>
            <person name="Vangestel C."/>
        </authorList>
    </citation>
    <scope>NUCLEOTIDE SEQUENCE [LARGE SCALE GENOMIC DNA]</scope>
    <source>
        <strain evidence="8">W744_W776</strain>
    </source>
</reference>
<dbReference type="PIRSF" id="PIRSF002419">
    <property type="entry name" value="Tetraspanin"/>
    <property type="match status" value="1"/>
</dbReference>
<comment type="subcellular location">
    <subcellularLocation>
        <location evidence="1 7">Membrane</location>
        <topology evidence="1 7">Multi-pass membrane protein</topology>
    </subcellularLocation>
</comment>
<dbReference type="PANTHER" id="PTHR19282">
    <property type="entry name" value="TETRASPANIN"/>
    <property type="match status" value="1"/>
</dbReference>
<evidence type="ECO:0000313" key="9">
    <source>
        <dbReference type="Proteomes" id="UP000827092"/>
    </source>
</evidence>